<evidence type="ECO:0000256" key="8">
    <source>
        <dbReference type="ARBA" id="ARBA00031306"/>
    </source>
</evidence>
<feature type="binding site" evidence="11">
    <location>
        <position position="157"/>
    </location>
    <ligand>
        <name>Mg(2+)</name>
        <dbReference type="ChEBI" id="CHEBI:18420"/>
    </ligand>
</feature>
<dbReference type="GO" id="GO:0016740">
    <property type="term" value="F:transferase activity"/>
    <property type="evidence" value="ECO:0007669"/>
    <property type="project" value="UniProtKB-UniRule"/>
</dbReference>
<dbReference type="InterPro" id="IPR003374">
    <property type="entry name" value="ApbE-like_sf"/>
</dbReference>
<evidence type="ECO:0000256" key="4">
    <source>
        <dbReference type="ARBA" id="ARBA00022679"/>
    </source>
</evidence>
<dbReference type="RefSeq" id="WP_015440134.1">
    <property type="nucleotide sequence ID" value="NC_020520.1"/>
</dbReference>
<keyword evidence="6 10" id="KW-0274">FAD</keyword>
<dbReference type="PANTHER" id="PTHR30040">
    <property type="entry name" value="THIAMINE BIOSYNTHESIS LIPOPROTEIN APBE"/>
    <property type="match status" value="1"/>
</dbReference>
<evidence type="ECO:0000256" key="1">
    <source>
        <dbReference type="ARBA" id="ARBA00011955"/>
    </source>
</evidence>
<accession>A0A6C7EA19</accession>
<evidence type="ECO:0000256" key="3">
    <source>
        <dbReference type="ARBA" id="ARBA00022630"/>
    </source>
</evidence>
<dbReference type="EMBL" id="AP012057">
    <property type="protein sequence ID" value="BAN00886.1"/>
    <property type="molecule type" value="Genomic_DNA"/>
</dbReference>
<dbReference type="Proteomes" id="UP000011863">
    <property type="component" value="Chromosome"/>
</dbReference>
<keyword evidence="12" id="KW-0449">Lipoprotein</keyword>
<dbReference type="Pfam" id="PF02424">
    <property type="entry name" value="ApbE"/>
    <property type="match status" value="1"/>
</dbReference>
<gene>
    <name evidence="12" type="ORF">YM304_05720</name>
</gene>
<dbReference type="Gene3D" id="3.10.520.10">
    <property type="entry name" value="ApbE-like domains"/>
    <property type="match status" value="1"/>
</dbReference>
<protein>
    <recommendedName>
        <fullName evidence="2 10">FAD:protein FMN transferase</fullName>
        <ecNumber evidence="1 10">2.7.1.180</ecNumber>
    </recommendedName>
    <alternativeName>
        <fullName evidence="8 10">Flavin transferase</fullName>
    </alternativeName>
</protein>
<evidence type="ECO:0000256" key="6">
    <source>
        <dbReference type="ARBA" id="ARBA00022827"/>
    </source>
</evidence>
<name>A0A6C7EA19_ILUCY</name>
<proteinExistence type="inferred from homology"/>
<keyword evidence="5 10" id="KW-0479">Metal-binding</keyword>
<feature type="binding site" evidence="11">
    <location>
        <position position="269"/>
    </location>
    <ligand>
        <name>Mg(2+)</name>
        <dbReference type="ChEBI" id="CHEBI:18420"/>
    </ligand>
</feature>
<evidence type="ECO:0000256" key="9">
    <source>
        <dbReference type="ARBA" id="ARBA00048540"/>
    </source>
</evidence>
<dbReference type="PIRSF" id="PIRSF006268">
    <property type="entry name" value="ApbE"/>
    <property type="match status" value="1"/>
</dbReference>
<comment type="catalytic activity">
    <reaction evidence="9 10">
        <text>L-threonyl-[protein] + FAD = FMN-L-threonyl-[protein] + AMP + H(+)</text>
        <dbReference type="Rhea" id="RHEA:36847"/>
        <dbReference type="Rhea" id="RHEA-COMP:11060"/>
        <dbReference type="Rhea" id="RHEA-COMP:11061"/>
        <dbReference type="ChEBI" id="CHEBI:15378"/>
        <dbReference type="ChEBI" id="CHEBI:30013"/>
        <dbReference type="ChEBI" id="CHEBI:57692"/>
        <dbReference type="ChEBI" id="CHEBI:74257"/>
        <dbReference type="ChEBI" id="CHEBI:456215"/>
        <dbReference type="EC" id="2.7.1.180"/>
    </reaction>
</comment>
<dbReference type="KEGG" id="aym:YM304_05720"/>
<comment type="cofactor">
    <cofactor evidence="11">
        <name>Mg(2+)</name>
        <dbReference type="ChEBI" id="CHEBI:18420"/>
    </cofactor>
    <cofactor evidence="11">
        <name>Mn(2+)</name>
        <dbReference type="ChEBI" id="CHEBI:29035"/>
    </cofactor>
    <text evidence="11">Magnesium. Can also use manganese.</text>
</comment>
<feature type="binding site" evidence="11">
    <location>
        <position position="273"/>
    </location>
    <ligand>
        <name>Mg(2+)</name>
        <dbReference type="ChEBI" id="CHEBI:18420"/>
    </ligand>
</feature>
<organism evidence="12 13">
    <name type="scientific">Ilumatobacter coccineus (strain NBRC 103263 / KCTC 29153 / YM16-304)</name>
    <dbReference type="NCBI Taxonomy" id="1313172"/>
    <lineage>
        <taxon>Bacteria</taxon>
        <taxon>Bacillati</taxon>
        <taxon>Actinomycetota</taxon>
        <taxon>Acidimicrobiia</taxon>
        <taxon>Acidimicrobiales</taxon>
        <taxon>Ilumatobacteraceae</taxon>
        <taxon>Ilumatobacter</taxon>
    </lineage>
</organism>
<evidence type="ECO:0000313" key="12">
    <source>
        <dbReference type="EMBL" id="BAN00886.1"/>
    </source>
</evidence>
<reference evidence="12 13" key="1">
    <citation type="journal article" date="2013" name="Int. J. Syst. Evol. Microbiol.">
        <title>Ilumatobacter nonamiense sp. nov. and Ilumatobacter coccineum sp. nov., isolated from seashore sand.</title>
        <authorList>
            <person name="Matsumoto A."/>
            <person name="Kasai H."/>
            <person name="Matsuo Y."/>
            <person name="Shizuri Y."/>
            <person name="Ichikawa N."/>
            <person name="Fujita N."/>
            <person name="Omura S."/>
            <person name="Takahashi Y."/>
        </authorList>
    </citation>
    <scope>NUCLEOTIDE SEQUENCE [LARGE SCALE GENOMIC DNA]</scope>
    <source>
        <strain evidence="13">NBRC 103263 / KCTC 29153 / YM16-304</strain>
    </source>
</reference>
<keyword evidence="4 10" id="KW-0808">Transferase</keyword>
<evidence type="ECO:0000313" key="13">
    <source>
        <dbReference type="Proteomes" id="UP000011863"/>
    </source>
</evidence>
<keyword evidence="13" id="KW-1185">Reference proteome</keyword>
<dbReference type="EC" id="2.7.1.180" evidence="1 10"/>
<dbReference type="OrthoDB" id="9778595at2"/>
<keyword evidence="7 10" id="KW-0460">Magnesium</keyword>
<dbReference type="SUPFAM" id="SSF143631">
    <property type="entry name" value="ApbE-like"/>
    <property type="match status" value="1"/>
</dbReference>
<evidence type="ECO:0000256" key="2">
    <source>
        <dbReference type="ARBA" id="ARBA00016337"/>
    </source>
</evidence>
<dbReference type="AlphaFoldDB" id="A0A6C7EA19"/>
<sequence>MVERSSVAGNREVFTHSPLLGTVVAVTVERADARLARKVDSLVVAEIDRLEAMLSRHRHDSALERWKRDELTGDDMPHEFAGLLIRARWWATRTNGALDPRAGALTELWRRSAAAGHVPADREVDAARRLLAQPGYEITDDGEVRRVGDCTDLDLHAFGKGWIVDRALRAAQATAPNAAIVVSAGGDIARAGPGDTVIAIDDPFRPYDNAAPVDRVILGRGGLATSGSARRSVEIDGHRFSHIIDPRTGQPAHGAASVSVIADSAEAADAWATALALAGPDEIVPTADAAGVAVMAVLADHSTLANVRWRARRVGESGRVT</sequence>
<comment type="similarity">
    <text evidence="10">Belongs to the ApbE family.</text>
</comment>
<evidence type="ECO:0000256" key="10">
    <source>
        <dbReference type="PIRNR" id="PIRNR006268"/>
    </source>
</evidence>
<dbReference type="InterPro" id="IPR024932">
    <property type="entry name" value="ApbE"/>
</dbReference>
<dbReference type="PANTHER" id="PTHR30040:SF2">
    <property type="entry name" value="FAD:PROTEIN FMN TRANSFERASE"/>
    <property type="match status" value="1"/>
</dbReference>
<keyword evidence="3 10" id="KW-0285">Flavoprotein</keyword>
<evidence type="ECO:0000256" key="11">
    <source>
        <dbReference type="PIRSR" id="PIRSR006268-2"/>
    </source>
</evidence>
<dbReference type="GO" id="GO:0046872">
    <property type="term" value="F:metal ion binding"/>
    <property type="evidence" value="ECO:0007669"/>
    <property type="project" value="UniProtKB-UniRule"/>
</dbReference>
<evidence type="ECO:0000256" key="5">
    <source>
        <dbReference type="ARBA" id="ARBA00022723"/>
    </source>
</evidence>
<evidence type="ECO:0000256" key="7">
    <source>
        <dbReference type="ARBA" id="ARBA00022842"/>
    </source>
</evidence>